<keyword evidence="2" id="KW-0479">Metal-binding</keyword>
<dbReference type="GO" id="GO:0048205">
    <property type="term" value="P:COPI coating of Golgi vesicle"/>
    <property type="evidence" value="ECO:0007669"/>
    <property type="project" value="TreeGrafter"/>
</dbReference>
<evidence type="ECO:0000256" key="1">
    <source>
        <dbReference type="ARBA" id="ARBA00022468"/>
    </source>
</evidence>
<dbReference type="Gene3D" id="1.10.220.150">
    <property type="entry name" value="Arf GTPase activating protein"/>
    <property type="match status" value="1"/>
</dbReference>
<evidence type="ECO:0000313" key="8">
    <source>
        <dbReference type="EMBL" id="KAG0560555.1"/>
    </source>
</evidence>
<reference evidence="8" key="1">
    <citation type="submission" date="2020-06" db="EMBL/GenBank/DDBJ databases">
        <title>WGS assembly of Ceratodon purpureus strain R40.</title>
        <authorList>
            <person name="Carey S.B."/>
            <person name="Jenkins J."/>
            <person name="Shu S."/>
            <person name="Lovell J.T."/>
            <person name="Sreedasyam A."/>
            <person name="Maumus F."/>
            <person name="Tiley G.P."/>
            <person name="Fernandez-Pozo N."/>
            <person name="Barry K."/>
            <person name="Chen C."/>
            <person name="Wang M."/>
            <person name="Lipzen A."/>
            <person name="Daum C."/>
            <person name="Saski C.A."/>
            <person name="Payton A.C."/>
            <person name="Mcbreen J.C."/>
            <person name="Conrad R.E."/>
            <person name="Kollar L.M."/>
            <person name="Olsson S."/>
            <person name="Huttunen S."/>
            <person name="Landis J.B."/>
            <person name="Wickett N.J."/>
            <person name="Johnson M.G."/>
            <person name="Rensing S.A."/>
            <person name="Grimwood J."/>
            <person name="Schmutz J."/>
            <person name="Mcdaniel S.F."/>
        </authorList>
    </citation>
    <scope>NUCLEOTIDE SEQUENCE</scope>
    <source>
        <strain evidence="8">R40</strain>
    </source>
</reference>
<dbReference type="SMART" id="SM00105">
    <property type="entry name" value="ArfGap"/>
    <property type="match status" value="1"/>
</dbReference>
<feature type="compositionally biased region" description="Basic and acidic residues" evidence="6">
    <location>
        <begin position="217"/>
        <end position="226"/>
    </location>
</feature>
<evidence type="ECO:0000256" key="3">
    <source>
        <dbReference type="ARBA" id="ARBA00022771"/>
    </source>
</evidence>
<name>A0A8T0GQ09_CERPU</name>
<feature type="region of interest" description="Disordered" evidence="6">
    <location>
        <begin position="160"/>
        <end position="276"/>
    </location>
</feature>
<dbReference type="PANTHER" id="PTHR45686">
    <property type="entry name" value="ADP-RIBOSYLATION FACTOR GTPASE ACTIVATING PROTEIN 3, ISOFORM H-RELATED"/>
    <property type="match status" value="1"/>
</dbReference>
<organism evidence="8 9">
    <name type="scientific">Ceratodon purpureus</name>
    <name type="common">Fire moss</name>
    <name type="synonym">Dicranum purpureum</name>
    <dbReference type="NCBI Taxonomy" id="3225"/>
    <lineage>
        <taxon>Eukaryota</taxon>
        <taxon>Viridiplantae</taxon>
        <taxon>Streptophyta</taxon>
        <taxon>Embryophyta</taxon>
        <taxon>Bryophyta</taxon>
        <taxon>Bryophytina</taxon>
        <taxon>Bryopsida</taxon>
        <taxon>Dicranidae</taxon>
        <taxon>Pseudoditrichales</taxon>
        <taxon>Ditrichaceae</taxon>
        <taxon>Ceratodon</taxon>
    </lineage>
</organism>
<dbReference type="AlphaFoldDB" id="A0A8T0GQ09"/>
<sequence length="420" mass="44791">MASEEVLDRDLLFRKMKTKPDNKICFDCNAKNPTWSSVTYGIFICLDCSALHRSLGVHISFVRSTTLDSWNQDQLKLMSLGGNGRARVFFKQHGWTDGGRIESKYISRASDLYRQLLAKEVAKSVAAGASFAQPASPVSERPANGAASAKDDFFFEDQKPQKPVVAPAPASARAPAPVSRPVSTGITRKPASSLGAKKLTSGKAGGGLGIRKLTTKPSEDLYDQKPAEVVPEPVAPAPAPGGTMQSAPRTSRFVYSDDSPPTTESNGNGNSKAGHVAAPSTVADFFAEFGASPIKPSYSNGRSKTQHEDSYEAQKKFANAKSISSAQYFGDQDKDGDKNTGRLQKFANSSAISSAAYFDREDDDLMGGSAIDLTAGEIISKLSIQASQDMSALKNLAEETGMKLSSFASSFIADIQDSIS</sequence>
<dbReference type="PROSITE" id="PS50115">
    <property type="entry name" value="ARFGAP"/>
    <property type="match status" value="1"/>
</dbReference>
<dbReference type="InterPro" id="IPR001164">
    <property type="entry name" value="ArfGAP_dom"/>
</dbReference>
<comment type="caution">
    <text evidence="8">The sequence shown here is derived from an EMBL/GenBank/DDBJ whole genome shotgun (WGS) entry which is preliminary data.</text>
</comment>
<evidence type="ECO:0000256" key="4">
    <source>
        <dbReference type="ARBA" id="ARBA00022833"/>
    </source>
</evidence>
<dbReference type="GO" id="GO:0005096">
    <property type="term" value="F:GTPase activator activity"/>
    <property type="evidence" value="ECO:0007669"/>
    <property type="project" value="UniProtKB-KW"/>
</dbReference>
<accession>A0A8T0GQ09</accession>
<dbReference type="Pfam" id="PF01412">
    <property type="entry name" value="ArfGap"/>
    <property type="match status" value="1"/>
</dbReference>
<evidence type="ECO:0000313" key="9">
    <source>
        <dbReference type="Proteomes" id="UP000822688"/>
    </source>
</evidence>
<dbReference type="EMBL" id="CM026431">
    <property type="protein sequence ID" value="KAG0560555.1"/>
    <property type="molecule type" value="Genomic_DNA"/>
</dbReference>
<feature type="compositionally biased region" description="Low complexity" evidence="6">
    <location>
        <begin position="163"/>
        <end position="183"/>
    </location>
</feature>
<dbReference type="PRINTS" id="PR00405">
    <property type="entry name" value="REVINTRACTNG"/>
</dbReference>
<gene>
    <name evidence="8" type="ORF">KC19_10G189400</name>
</gene>
<evidence type="ECO:0000259" key="7">
    <source>
        <dbReference type="PROSITE" id="PS50115"/>
    </source>
</evidence>
<keyword evidence="1" id="KW-0343">GTPase activation</keyword>
<keyword evidence="9" id="KW-1185">Reference proteome</keyword>
<feature type="domain" description="Arf-GAP" evidence="7">
    <location>
        <begin position="10"/>
        <end position="93"/>
    </location>
</feature>
<dbReference type="SUPFAM" id="SSF57863">
    <property type="entry name" value="ArfGap/RecO-like zinc finger"/>
    <property type="match status" value="1"/>
</dbReference>
<proteinExistence type="predicted"/>
<keyword evidence="3 5" id="KW-0863">Zinc-finger</keyword>
<dbReference type="Proteomes" id="UP000822688">
    <property type="component" value="Chromosome 10"/>
</dbReference>
<protein>
    <recommendedName>
        <fullName evidence="7">Arf-GAP domain-containing protein</fullName>
    </recommendedName>
</protein>
<feature type="compositionally biased region" description="Basic and acidic residues" evidence="6">
    <location>
        <begin position="305"/>
        <end position="314"/>
    </location>
</feature>
<dbReference type="CDD" id="cd08831">
    <property type="entry name" value="ArfGap_ArfGap2_3_like"/>
    <property type="match status" value="1"/>
</dbReference>
<evidence type="ECO:0000256" key="6">
    <source>
        <dbReference type="SAM" id="MobiDB-lite"/>
    </source>
</evidence>
<dbReference type="InterPro" id="IPR037278">
    <property type="entry name" value="ARFGAP/RecO"/>
</dbReference>
<feature type="region of interest" description="Disordered" evidence="6">
    <location>
        <begin position="293"/>
        <end position="314"/>
    </location>
</feature>
<dbReference type="InterPro" id="IPR038508">
    <property type="entry name" value="ArfGAP_dom_sf"/>
</dbReference>
<dbReference type="OrthoDB" id="983479at2759"/>
<evidence type="ECO:0000256" key="5">
    <source>
        <dbReference type="PROSITE-ProRule" id="PRU00288"/>
    </source>
</evidence>
<dbReference type="GO" id="GO:0008270">
    <property type="term" value="F:zinc ion binding"/>
    <property type="evidence" value="ECO:0007669"/>
    <property type="project" value="UniProtKB-KW"/>
</dbReference>
<dbReference type="PANTHER" id="PTHR45686:SF4">
    <property type="entry name" value="ADP-RIBOSYLATION FACTOR GTPASE ACTIVATING PROTEIN 3, ISOFORM H"/>
    <property type="match status" value="1"/>
</dbReference>
<feature type="compositionally biased region" description="Polar residues" evidence="6">
    <location>
        <begin position="259"/>
        <end position="271"/>
    </location>
</feature>
<dbReference type="GO" id="GO:0000139">
    <property type="term" value="C:Golgi membrane"/>
    <property type="evidence" value="ECO:0007669"/>
    <property type="project" value="GOC"/>
</dbReference>
<evidence type="ECO:0000256" key="2">
    <source>
        <dbReference type="ARBA" id="ARBA00022723"/>
    </source>
</evidence>
<keyword evidence="4" id="KW-0862">Zinc</keyword>